<dbReference type="Pfam" id="PF00085">
    <property type="entry name" value="Thioredoxin"/>
    <property type="match status" value="1"/>
</dbReference>
<dbReference type="CDD" id="cd02947">
    <property type="entry name" value="TRX_family"/>
    <property type="match status" value="1"/>
</dbReference>
<dbReference type="InterPro" id="IPR050620">
    <property type="entry name" value="Thioredoxin_H-type-like"/>
</dbReference>
<dbReference type="SUPFAM" id="SSF52833">
    <property type="entry name" value="Thioredoxin-like"/>
    <property type="match status" value="1"/>
</dbReference>
<dbReference type="PANTHER" id="PTHR10438">
    <property type="entry name" value="THIOREDOXIN"/>
    <property type="match status" value="1"/>
</dbReference>
<proteinExistence type="predicted"/>
<feature type="domain" description="Thioredoxin" evidence="1">
    <location>
        <begin position="15"/>
        <end position="102"/>
    </location>
</feature>
<dbReference type="EMBL" id="DRQG01000070">
    <property type="protein sequence ID" value="HGY55502.1"/>
    <property type="molecule type" value="Genomic_DNA"/>
</dbReference>
<organism evidence="2">
    <name type="scientific">Caldithrix abyssi</name>
    <dbReference type="NCBI Taxonomy" id="187145"/>
    <lineage>
        <taxon>Bacteria</taxon>
        <taxon>Pseudomonadati</taxon>
        <taxon>Calditrichota</taxon>
        <taxon>Calditrichia</taxon>
        <taxon>Calditrichales</taxon>
        <taxon>Calditrichaceae</taxon>
        <taxon>Caldithrix</taxon>
    </lineage>
</organism>
<dbReference type="AlphaFoldDB" id="A0A7V4WVG4"/>
<reference evidence="2" key="1">
    <citation type="journal article" date="2020" name="mSystems">
        <title>Genome- and Community-Level Interaction Insights into Carbon Utilization and Element Cycling Functions of Hydrothermarchaeota in Hydrothermal Sediment.</title>
        <authorList>
            <person name="Zhou Z."/>
            <person name="Liu Y."/>
            <person name="Xu W."/>
            <person name="Pan J."/>
            <person name="Luo Z.H."/>
            <person name="Li M."/>
        </authorList>
    </citation>
    <scope>NUCLEOTIDE SEQUENCE [LARGE SCALE GENOMIC DNA]</scope>
    <source>
        <strain evidence="2">HyVt-577</strain>
    </source>
</reference>
<gene>
    <name evidence="2" type="ORF">ENK44_07375</name>
</gene>
<dbReference type="InterPro" id="IPR036249">
    <property type="entry name" value="Thioredoxin-like_sf"/>
</dbReference>
<sequence>MTNGENPMGKGQIEKTIKESLILVAYFSHEACNVCKVLRPKVKALTETFDNVDFLYVNTHEQPELSGQHLIFAVPTVIVFVEGKEAKRFSRHFGLDELEALLARYSEMAA</sequence>
<dbReference type="Proteomes" id="UP000885779">
    <property type="component" value="Unassembled WGS sequence"/>
</dbReference>
<dbReference type="InterPro" id="IPR013766">
    <property type="entry name" value="Thioredoxin_domain"/>
</dbReference>
<comment type="caution">
    <text evidence="2">The sequence shown here is derived from an EMBL/GenBank/DDBJ whole genome shotgun (WGS) entry which is preliminary data.</text>
</comment>
<accession>A0A7V4WVG4</accession>
<evidence type="ECO:0000259" key="1">
    <source>
        <dbReference type="Pfam" id="PF00085"/>
    </source>
</evidence>
<name>A0A7V4WVG4_CALAY</name>
<dbReference type="PANTHER" id="PTHR10438:SF468">
    <property type="entry name" value="THIOREDOXIN-1-RELATED"/>
    <property type="match status" value="1"/>
</dbReference>
<protein>
    <submittedName>
        <fullName evidence="2">Thioredoxin</fullName>
    </submittedName>
</protein>
<evidence type="ECO:0000313" key="2">
    <source>
        <dbReference type="EMBL" id="HGY55502.1"/>
    </source>
</evidence>
<dbReference type="Gene3D" id="3.40.30.10">
    <property type="entry name" value="Glutaredoxin"/>
    <property type="match status" value="1"/>
</dbReference>